<dbReference type="PANTHER" id="PTHR44215">
    <property type="entry name" value="WD REPEAT-CONTAINING PROTEIN 75"/>
    <property type="match status" value="1"/>
</dbReference>
<dbReference type="Pfam" id="PF23869">
    <property type="entry name" value="Beta-prop_WDR75_1st"/>
    <property type="match status" value="1"/>
</dbReference>
<feature type="repeat" description="WD" evidence="8">
    <location>
        <begin position="330"/>
        <end position="371"/>
    </location>
</feature>
<dbReference type="HOGENOM" id="CLU_005417_1_0_1"/>
<dbReference type="InterPro" id="IPR001680">
    <property type="entry name" value="WD40_rpt"/>
</dbReference>
<dbReference type="STRING" id="747525.W4KPM7"/>
<evidence type="ECO:0000256" key="3">
    <source>
        <dbReference type="ARBA" id="ARBA00022552"/>
    </source>
</evidence>
<dbReference type="Proteomes" id="UP000030671">
    <property type="component" value="Unassembled WGS sequence"/>
</dbReference>
<gene>
    <name evidence="11" type="ORF">HETIRDRAFT_307124</name>
</gene>
<feature type="repeat" description="WD" evidence="8">
    <location>
        <begin position="130"/>
        <end position="172"/>
    </location>
</feature>
<evidence type="ECO:0000313" key="11">
    <source>
        <dbReference type="EMBL" id="ETW87006.1"/>
    </source>
</evidence>
<dbReference type="GO" id="GO:0032040">
    <property type="term" value="C:small-subunit processome"/>
    <property type="evidence" value="ECO:0007669"/>
    <property type="project" value="InterPro"/>
</dbReference>
<keyword evidence="12" id="KW-1185">Reference proteome</keyword>
<organism evidence="11 12">
    <name type="scientific">Heterobasidion irregulare (strain TC 32-1)</name>
    <dbReference type="NCBI Taxonomy" id="747525"/>
    <lineage>
        <taxon>Eukaryota</taxon>
        <taxon>Fungi</taxon>
        <taxon>Dikarya</taxon>
        <taxon>Basidiomycota</taxon>
        <taxon>Agaricomycotina</taxon>
        <taxon>Agaricomycetes</taxon>
        <taxon>Russulales</taxon>
        <taxon>Bondarzewiaceae</taxon>
        <taxon>Heterobasidion</taxon>
        <taxon>Heterobasidion annosum species complex</taxon>
    </lineage>
</organism>
<evidence type="ECO:0000259" key="10">
    <source>
        <dbReference type="Pfam" id="PF23769"/>
    </source>
</evidence>
<evidence type="ECO:0000256" key="2">
    <source>
        <dbReference type="ARBA" id="ARBA00022517"/>
    </source>
</evidence>
<keyword evidence="3" id="KW-0698">rRNA processing</keyword>
<keyword evidence="6" id="KW-0804">Transcription</keyword>
<feature type="repeat" description="WD" evidence="8">
    <location>
        <begin position="283"/>
        <end position="307"/>
    </location>
</feature>
<dbReference type="Gene3D" id="2.130.10.10">
    <property type="entry name" value="YVTN repeat-like/Quinoprotein amine dehydrogenase"/>
    <property type="match status" value="3"/>
</dbReference>
<dbReference type="AlphaFoldDB" id="W4KPM7"/>
<dbReference type="GO" id="GO:0003723">
    <property type="term" value="F:RNA binding"/>
    <property type="evidence" value="ECO:0007669"/>
    <property type="project" value="InterPro"/>
</dbReference>
<dbReference type="GO" id="GO:0006364">
    <property type="term" value="P:rRNA processing"/>
    <property type="evidence" value="ECO:0007669"/>
    <property type="project" value="UniProtKB-KW"/>
</dbReference>
<keyword evidence="2" id="KW-0690">Ribosome biogenesis</keyword>
<feature type="domain" description="WD repeat-containing protein 75 second beta-propeller" evidence="10">
    <location>
        <begin position="457"/>
        <end position="748"/>
    </location>
</feature>
<reference evidence="11 12" key="1">
    <citation type="journal article" date="2012" name="New Phytol.">
        <title>Insight into trade-off between wood decay and parasitism from the genome of a fungal forest pathogen.</title>
        <authorList>
            <person name="Olson A."/>
            <person name="Aerts A."/>
            <person name="Asiegbu F."/>
            <person name="Belbahri L."/>
            <person name="Bouzid O."/>
            <person name="Broberg A."/>
            <person name="Canback B."/>
            <person name="Coutinho P.M."/>
            <person name="Cullen D."/>
            <person name="Dalman K."/>
            <person name="Deflorio G."/>
            <person name="van Diepen L.T."/>
            <person name="Dunand C."/>
            <person name="Duplessis S."/>
            <person name="Durling M."/>
            <person name="Gonthier P."/>
            <person name="Grimwood J."/>
            <person name="Fossdal C.G."/>
            <person name="Hansson D."/>
            <person name="Henrissat B."/>
            <person name="Hietala A."/>
            <person name="Himmelstrand K."/>
            <person name="Hoffmeister D."/>
            <person name="Hogberg N."/>
            <person name="James T.Y."/>
            <person name="Karlsson M."/>
            <person name="Kohler A."/>
            <person name="Kues U."/>
            <person name="Lee Y.H."/>
            <person name="Lin Y.C."/>
            <person name="Lind M."/>
            <person name="Lindquist E."/>
            <person name="Lombard V."/>
            <person name="Lucas S."/>
            <person name="Lunden K."/>
            <person name="Morin E."/>
            <person name="Murat C."/>
            <person name="Park J."/>
            <person name="Raffaello T."/>
            <person name="Rouze P."/>
            <person name="Salamov A."/>
            <person name="Schmutz J."/>
            <person name="Solheim H."/>
            <person name="Stahlberg J."/>
            <person name="Velez H."/>
            <person name="de Vries R.P."/>
            <person name="Wiebenga A."/>
            <person name="Woodward S."/>
            <person name="Yakovlev I."/>
            <person name="Garbelotto M."/>
            <person name="Martin F."/>
            <person name="Grigoriev I.V."/>
            <person name="Stenlid J."/>
        </authorList>
    </citation>
    <scope>NUCLEOTIDE SEQUENCE [LARGE SCALE GENOMIC DNA]</scope>
    <source>
        <strain evidence="11 12">TC 32-1</strain>
    </source>
</reference>
<feature type="compositionally biased region" description="Polar residues" evidence="9">
    <location>
        <begin position="1"/>
        <end position="11"/>
    </location>
</feature>
<feature type="compositionally biased region" description="Low complexity" evidence="9">
    <location>
        <begin position="49"/>
        <end position="63"/>
    </location>
</feature>
<evidence type="ECO:0000256" key="6">
    <source>
        <dbReference type="ARBA" id="ARBA00023163"/>
    </source>
</evidence>
<accession>W4KPM7</accession>
<dbReference type="EMBL" id="KI925454">
    <property type="protein sequence ID" value="ETW87006.1"/>
    <property type="molecule type" value="Genomic_DNA"/>
</dbReference>
<protein>
    <recommendedName>
        <fullName evidence="10">WD repeat-containing protein 75 second beta-propeller domain-containing protein</fullName>
    </recommendedName>
</protein>
<proteinExistence type="predicted"/>
<dbReference type="PANTHER" id="PTHR44215:SF1">
    <property type="entry name" value="WD REPEAT-CONTAINING PROTEIN 75"/>
    <property type="match status" value="1"/>
</dbReference>
<dbReference type="GO" id="GO:0045943">
    <property type="term" value="P:positive regulation of transcription by RNA polymerase I"/>
    <property type="evidence" value="ECO:0007669"/>
    <property type="project" value="InterPro"/>
</dbReference>
<keyword evidence="5" id="KW-0677">Repeat</keyword>
<feature type="region of interest" description="Disordered" evidence="9">
    <location>
        <begin position="1"/>
        <end position="68"/>
    </location>
</feature>
<evidence type="ECO:0000256" key="7">
    <source>
        <dbReference type="ARBA" id="ARBA00023242"/>
    </source>
</evidence>
<dbReference type="SUPFAM" id="SSF50978">
    <property type="entry name" value="WD40 repeat-like"/>
    <property type="match status" value="1"/>
</dbReference>
<evidence type="ECO:0000256" key="9">
    <source>
        <dbReference type="SAM" id="MobiDB-lite"/>
    </source>
</evidence>
<sequence>MAASKPKNSTLRALHDVPLPATPDKLAKARKPRWGKGKEETAGPGRVQAATASGGASEASTSANTVQDSPWPWVSITDSSASRHPAIFTKDGSYFFSIMGSSVKIYSSITGQVVSTLSASPRSASSSEGAAGHSDVITSALLNPQNIFQLITGSLDGCIKVWDFLDAVLLQTIDLGQPIYHLAAHEKIKDYLFVSVTRPNKKKSRVDNGAVLRVSLKPTTATAQASVQKSSDIMGIGKTRLTHGLAISPSGSWLVAIGGHKAYVATTSNLKAGFTKFVSPEALTCLAFHPAEEYFATGDAKGNIRLWYCLDESVTAHVAAVEKRAPTTTLHWHSHAVSALAFTPNGAYLLSGGEESVLVIWQLHSGKKEFVPRIGAPIFSITNTRASTQEEEYLLSLADASFVFVNSGRLKISRAFSRIKLGKSFPSQHHASLLTFVLDPAISHSRPATSTSVPLAVHSLSSTLILPSSHPSSLQTYAPSSSRLLSELEVSPSNRVSRRDEKALEPSRVERVVISSSGEWMATIDSREGDDSFRGEVYLKIWWWDKISGSWILNTRVDRPHGLAKVTAVAFTPGLCDHNALLLVTSGEDGNIKSWRIRVSKDKKGTEEVFWVSRSTFSFREEIPSHVAWSADGSLLAVSLGPYVVLYDPVTNALLQVLATPECNHVVAAYFLGVTSRYLAVVGKLDVALWDLITQTLQWHYHGPLPIDTIVPHPQKEMMALFQQQPTYSNSESHSTRVLIFDPSSATPRKAYTVPFGLRTVAWYSHSSTPSSQDPSFHLVGITDIWSVVLFGDDIRAPLEEGVSAKGIVDGAADPQKRTLFQDIFGKSAFADLSIEPSSPPFLAKAQHWSGKDVANVFDAPAYLMPPIGTLFDSVMSNFLRPRPAEIESIVDEVQGENDEDVDMETDGEDADRPILVGERLDRLVDWREMNILIEVFREHAIKCKLSRIVLGLCLLTERR</sequence>
<dbReference type="InterPro" id="IPR036322">
    <property type="entry name" value="WD40_repeat_dom_sf"/>
</dbReference>
<evidence type="ECO:0000256" key="8">
    <source>
        <dbReference type="PROSITE-ProRule" id="PRU00221"/>
    </source>
</evidence>
<keyword evidence="7" id="KW-0539">Nucleus</keyword>
<evidence type="ECO:0000256" key="5">
    <source>
        <dbReference type="ARBA" id="ARBA00022737"/>
    </source>
</evidence>
<keyword evidence="4 8" id="KW-0853">WD repeat</keyword>
<dbReference type="PROSITE" id="PS50082">
    <property type="entry name" value="WD_REPEATS_2"/>
    <property type="match status" value="3"/>
</dbReference>
<name>W4KPM7_HETIT</name>
<dbReference type="SMART" id="SM00320">
    <property type="entry name" value="WD40"/>
    <property type="match status" value="5"/>
</dbReference>
<dbReference type="GO" id="GO:2000234">
    <property type="term" value="P:positive regulation of rRNA processing"/>
    <property type="evidence" value="ECO:0007669"/>
    <property type="project" value="TreeGrafter"/>
</dbReference>
<dbReference type="KEGG" id="hir:HETIRDRAFT_307124"/>
<dbReference type="OrthoDB" id="4096at2759"/>
<dbReference type="GeneID" id="20669461"/>
<dbReference type="PROSITE" id="PS50294">
    <property type="entry name" value="WD_REPEATS_REGION"/>
    <property type="match status" value="2"/>
</dbReference>
<evidence type="ECO:0000256" key="1">
    <source>
        <dbReference type="ARBA" id="ARBA00004604"/>
    </source>
</evidence>
<dbReference type="InParanoid" id="W4KPM7"/>
<dbReference type="eggNOG" id="KOG1963">
    <property type="taxonomic scope" value="Eukaryota"/>
</dbReference>
<comment type="subcellular location">
    <subcellularLocation>
        <location evidence="1">Nucleus</location>
        <location evidence="1">Nucleolus</location>
    </subcellularLocation>
</comment>
<dbReference type="InterPro" id="IPR053826">
    <property type="entry name" value="WDR75"/>
</dbReference>
<dbReference type="Pfam" id="PF23769">
    <property type="entry name" value="Beta-prop_WDR75_2nd"/>
    <property type="match status" value="1"/>
</dbReference>
<dbReference type="FunCoup" id="W4KPM7">
    <property type="interactions" value="577"/>
</dbReference>
<evidence type="ECO:0000313" key="12">
    <source>
        <dbReference type="Proteomes" id="UP000030671"/>
    </source>
</evidence>
<dbReference type="RefSeq" id="XP_009540960.1">
    <property type="nucleotide sequence ID" value="XM_009542665.1"/>
</dbReference>
<dbReference type="SUPFAM" id="SSF63825">
    <property type="entry name" value="YWTD domain"/>
    <property type="match status" value="1"/>
</dbReference>
<evidence type="ECO:0000256" key="4">
    <source>
        <dbReference type="ARBA" id="ARBA00022574"/>
    </source>
</evidence>
<dbReference type="InterPro" id="IPR057644">
    <property type="entry name" value="Beta-prop_WDR75_2nd"/>
</dbReference>
<dbReference type="InterPro" id="IPR015943">
    <property type="entry name" value="WD40/YVTN_repeat-like_dom_sf"/>
</dbReference>